<dbReference type="STRING" id="37546.A0A1B0GBS9"/>
<evidence type="ECO:0000256" key="8">
    <source>
        <dbReference type="ARBA" id="ARBA00023170"/>
    </source>
</evidence>
<dbReference type="GO" id="GO:0005549">
    <property type="term" value="F:odorant binding"/>
    <property type="evidence" value="ECO:0007669"/>
    <property type="project" value="InterPro"/>
</dbReference>
<accession>A0A1B0GBS9</accession>
<dbReference type="VEuPathDB" id="VectorBase:GMOY010761"/>
<dbReference type="InterPro" id="IPR004117">
    <property type="entry name" value="7tm6_olfct_rcpt"/>
</dbReference>
<keyword evidence="2" id="KW-1003">Cell membrane</keyword>
<keyword evidence="6 13" id="KW-1133">Transmembrane helix</keyword>
<reference evidence="14" key="1">
    <citation type="submission" date="2020-05" db="UniProtKB">
        <authorList>
            <consortium name="EnsemblMetazoa"/>
        </authorList>
    </citation>
    <scope>IDENTIFICATION</scope>
    <source>
        <strain evidence="14">Yale</strain>
    </source>
</reference>
<evidence type="ECO:0000256" key="6">
    <source>
        <dbReference type="ARBA" id="ARBA00022989"/>
    </source>
</evidence>
<name>A0A1B0GBS9_GLOMM</name>
<comment type="similarity">
    <text evidence="11">Belongs to the insect chemoreceptor superfamily. Heteromeric odorant receptor channel (TC 1.A.69) family. Or2a subfamily.</text>
</comment>
<keyword evidence="8 13" id="KW-0675">Receptor</keyword>
<keyword evidence="15" id="KW-1185">Reference proteome</keyword>
<proteinExistence type="inferred from homology"/>
<keyword evidence="5 13" id="KW-0552">Olfaction</keyword>
<evidence type="ECO:0000256" key="9">
    <source>
        <dbReference type="ARBA" id="ARBA00023224"/>
    </source>
</evidence>
<comment type="function">
    <text evidence="10">Odorant receptor which mediates acceptance or avoidance behavior, depending on its substrates. The odorant receptor repertoire encodes a large collection of odor stimuli that vary widely in identity, intensity, and duration. May form a complex with Orco to form odorant-sensing units, providing sensitive and prolonged odorant signaling and calcium permeability.</text>
</comment>
<keyword evidence="3 13" id="KW-0716">Sensory transduction</keyword>
<dbReference type="Pfam" id="PF02949">
    <property type="entry name" value="7tm_6"/>
    <property type="match status" value="2"/>
</dbReference>
<dbReference type="GO" id="GO:0004984">
    <property type="term" value="F:olfactory receptor activity"/>
    <property type="evidence" value="ECO:0007669"/>
    <property type="project" value="InterPro"/>
</dbReference>
<evidence type="ECO:0000256" key="7">
    <source>
        <dbReference type="ARBA" id="ARBA00023136"/>
    </source>
</evidence>
<evidence type="ECO:0000313" key="14">
    <source>
        <dbReference type="EnsemblMetazoa" id="GMOY010761-PA"/>
    </source>
</evidence>
<evidence type="ECO:0000313" key="15">
    <source>
        <dbReference type="Proteomes" id="UP000092444"/>
    </source>
</evidence>
<dbReference type="GO" id="GO:0005886">
    <property type="term" value="C:plasma membrane"/>
    <property type="evidence" value="ECO:0007669"/>
    <property type="project" value="UniProtKB-SubCell"/>
</dbReference>
<feature type="transmembrane region" description="Helical" evidence="13">
    <location>
        <begin position="316"/>
        <end position="336"/>
    </location>
</feature>
<evidence type="ECO:0000256" key="3">
    <source>
        <dbReference type="ARBA" id="ARBA00022606"/>
    </source>
</evidence>
<feature type="transmembrane region" description="Helical" evidence="13">
    <location>
        <begin position="75"/>
        <end position="92"/>
    </location>
</feature>
<comment type="subcellular location">
    <subcellularLocation>
        <location evidence="1 13">Cell membrane</location>
        <topology evidence="1 13">Multi-pass membrane protein</topology>
    </subcellularLocation>
</comment>
<evidence type="ECO:0000256" key="11">
    <source>
        <dbReference type="ARBA" id="ARBA00037946"/>
    </source>
</evidence>
<comment type="subunit">
    <text evidence="12">Interacts with Orco. Complexes exist early in the endomembrane system in olfactory sensory neurons (OSNs), coupling these complexes to the conserved ciliary trafficking pathway.</text>
</comment>
<evidence type="ECO:0000256" key="4">
    <source>
        <dbReference type="ARBA" id="ARBA00022692"/>
    </source>
</evidence>
<dbReference type="PANTHER" id="PTHR21137:SF37">
    <property type="entry name" value="ODORANT RECEPTOR 46A, ISOFORM B-RELATED"/>
    <property type="match status" value="1"/>
</dbReference>
<feature type="transmembrane region" description="Helical" evidence="13">
    <location>
        <begin position="133"/>
        <end position="153"/>
    </location>
</feature>
<dbReference type="PhylomeDB" id="A0A1B0GBS9"/>
<evidence type="ECO:0000256" key="5">
    <source>
        <dbReference type="ARBA" id="ARBA00022725"/>
    </source>
</evidence>
<dbReference type="Proteomes" id="UP000092444">
    <property type="component" value="Unassembled WGS sequence"/>
</dbReference>
<comment type="caution">
    <text evidence="13">Lacks conserved residue(s) required for the propagation of feature annotation.</text>
</comment>
<feature type="transmembrane region" description="Helical" evidence="13">
    <location>
        <begin position="41"/>
        <end position="63"/>
    </location>
</feature>
<keyword evidence="4 13" id="KW-0812">Transmembrane</keyword>
<feature type="transmembrane region" description="Helical" evidence="13">
    <location>
        <begin position="16"/>
        <end position="34"/>
    </location>
</feature>
<protein>
    <recommendedName>
        <fullName evidence="13">Odorant receptor</fullName>
    </recommendedName>
</protein>
<sequence>MDNSAESVKMLYSKQILIFRLVSIWDLAANAGYYKRLAFAVYFWIVAIFLVALFALLLIIQIFCDINNISEVIRVMFNLASSLTVLGKFLTVKMKNRSFQQLFDLLHSTEYLPRDLKEDKLFKRALQLSKTVLKVYGGMSLISINTTFLIQFAKDTTELPLPIYEPIDATVPWKYFIMYFYEYLGFGLCCVMNIAYDSLGAAFFIHIKGQVDILSKRLEEIGHKSSSKQNHSHINEELKACAIYYDRILELTHMMEDLMCLPLSIQILFTLTSEKLSLAIYRAGWVDWNEKNRKLALQMMGRLDLPIRIKTINRCYSFNLAAFTSIVNSSYSYFALLKNFN</sequence>
<feature type="transmembrane region" description="Helical" evidence="13">
    <location>
        <begin position="183"/>
        <end position="207"/>
    </location>
</feature>
<keyword evidence="7 13" id="KW-0472">Membrane</keyword>
<keyword evidence="9 13" id="KW-0807">Transducer</keyword>
<dbReference type="EMBL" id="CCAG010005888">
    <property type="status" value="NOT_ANNOTATED_CDS"/>
    <property type="molecule type" value="Genomic_DNA"/>
</dbReference>
<evidence type="ECO:0000256" key="1">
    <source>
        <dbReference type="ARBA" id="ARBA00004651"/>
    </source>
</evidence>
<evidence type="ECO:0000256" key="10">
    <source>
        <dbReference type="ARBA" id="ARBA00037764"/>
    </source>
</evidence>
<dbReference type="PANTHER" id="PTHR21137">
    <property type="entry name" value="ODORANT RECEPTOR"/>
    <property type="match status" value="1"/>
</dbReference>
<dbReference type="GO" id="GO:0007165">
    <property type="term" value="P:signal transduction"/>
    <property type="evidence" value="ECO:0007669"/>
    <property type="project" value="UniProtKB-KW"/>
</dbReference>
<evidence type="ECO:0000256" key="12">
    <source>
        <dbReference type="ARBA" id="ARBA00038679"/>
    </source>
</evidence>
<dbReference type="AlphaFoldDB" id="A0A1B0GBS9"/>
<dbReference type="EnsemblMetazoa" id="GMOY010761-RA">
    <property type="protein sequence ID" value="GMOY010761-PA"/>
    <property type="gene ID" value="GMOY010761"/>
</dbReference>
<evidence type="ECO:0000256" key="2">
    <source>
        <dbReference type="ARBA" id="ARBA00022475"/>
    </source>
</evidence>
<organism evidence="14 15">
    <name type="scientific">Glossina morsitans morsitans</name>
    <name type="common">Savannah tsetse fly</name>
    <dbReference type="NCBI Taxonomy" id="37546"/>
    <lineage>
        <taxon>Eukaryota</taxon>
        <taxon>Metazoa</taxon>
        <taxon>Ecdysozoa</taxon>
        <taxon>Arthropoda</taxon>
        <taxon>Hexapoda</taxon>
        <taxon>Insecta</taxon>
        <taxon>Pterygota</taxon>
        <taxon>Neoptera</taxon>
        <taxon>Endopterygota</taxon>
        <taxon>Diptera</taxon>
        <taxon>Brachycera</taxon>
        <taxon>Muscomorpha</taxon>
        <taxon>Hippoboscoidea</taxon>
        <taxon>Glossinidae</taxon>
        <taxon>Glossina</taxon>
    </lineage>
</organism>
<evidence type="ECO:0000256" key="13">
    <source>
        <dbReference type="RuleBase" id="RU351113"/>
    </source>
</evidence>